<sequence>MTFRVDWPGKQGPDGGDARPWAFFVDGVAYVDHTLGDRYRAQGLAVRLVPSSEVPSAYRAKAARQRAEWHADHGRPTLVA</sequence>
<reference evidence="1 2" key="1">
    <citation type="submission" date="2020-03" db="EMBL/GenBank/DDBJ databases">
        <title>Whole genome shotgun sequence of Phytohabitans rumicis NBRC 108638.</title>
        <authorList>
            <person name="Komaki H."/>
            <person name="Tamura T."/>
        </authorList>
    </citation>
    <scope>NUCLEOTIDE SEQUENCE [LARGE SCALE GENOMIC DNA]</scope>
    <source>
        <strain evidence="1 2">NBRC 108638</strain>
    </source>
</reference>
<proteinExistence type="predicted"/>
<keyword evidence="2" id="KW-1185">Reference proteome</keyword>
<comment type="caution">
    <text evidence="1">The sequence shown here is derived from an EMBL/GenBank/DDBJ whole genome shotgun (WGS) entry which is preliminary data.</text>
</comment>
<name>A0A6V8L352_9ACTN</name>
<reference evidence="1 2" key="2">
    <citation type="submission" date="2020-03" db="EMBL/GenBank/DDBJ databases">
        <authorList>
            <person name="Ichikawa N."/>
            <person name="Kimura A."/>
            <person name="Kitahashi Y."/>
            <person name="Uohara A."/>
        </authorList>
    </citation>
    <scope>NUCLEOTIDE SEQUENCE [LARGE SCALE GENOMIC DNA]</scope>
    <source>
        <strain evidence="1 2">NBRC 108638</strain>
    </source>
</reference>
<dbReference type="AlphaFoldDB" id="A0A6V8L352"/>
<dbReference type="RefSeq" id="WP_173078726.1">
    <property type="nucleotide sequence ID" value="NZ_BAABJB010000004.1"/>
</dbReference>
<protein>
    <submittedName>
        <fullName evidence="1">Uncharacterized protein</fullName>
    </submittedName>
</protein>
<accession>A0A6V8L352</accession>
<organism evidence="1 2">
    <name type="scientific">Phytohabitans rumicis</name>
    <dbReference type="NCBI Taxonomy" id="1076125"/>
    <lineage>
        <taxon>Bacteria</taxon>
        <taxon>Bacillati</taxon>
        <taxon>Actinomycetota</taxon>
        <taxon>Actinomycetes</taxon>
        <taxon>Micromonosporales</taxon>
        <taxon>Micromonosporaceae</taxon>
    </lineage>
</organism>
<gene>
    <name evidence="1" type="ORF">Prum_053440</name>
</gene>
<dbReference type="Proteomes" id="UP000482960">
    <property type="component" value="Unassembled WGS sequence"/>
</dbReference>
<dbReference type="EMBL" id="BLPG01000001">
    <property type="protein sequence ID" value="GFJ91702.1"/>
    <property type="molecule type" value="Genomic_DNA"/>
</dbReference>
<evidence type="ECO:0000313" key="1">
    <source>
        <dbReference type="EMBL" id="GFJ91702.1"/>
    </source>
</evidence>
<evidence type="ECO:0000313" key="2">
    <source>
        <dbReference type="Proteomes" id="UP000482960"/>
    </source>
</evidence>